<evidence type="ECO:0000256" key="1">
    <source>
        <dbReference type="ARBA" id="ARBA00004533"/>
    </source>
</evidence>
<dbReference type="GO" id="GO:0009306">
    <property type="term" value="P:protein secretion"/>
    <property type="evidence" value="ECO:0007669"/>
    <property type="project" value="InterPro"/>
</dbReference>
<keyword evidence="6" id="KW-0812">Transmembrane</keyword>
<feature type="domain" description="T2SS protein K second SAM-like" evidence="11">
    <location>
        <begin position="227"/>
        <end position="281"/>
    </location>
</feature>
<evidence type="ECO:0000256" key="6">
    <source>
        <dbReference type="ARBA" id="ARBA00022692"/>
    </source>
</evidence>
<accession>A0A7W3TM86</accession>
<comment type="caution">
    <text evidence="13">The sequence shown here is derived from an EMBL/GenBank/DDBJ whole genome shotgun (WGS) entry which is preliminary data.</text>
</comment>
<name>A0A7W3TM86_9GAMM</name>
<evidence type="ECO:0000256" key="9">
    <source>
        <dbReference type="ARBA" id="ARBA00023136"/>
    </source>
</evidence>
<dbReference type="Pfam" id="PF03934">
    <property type="entry name" value="T2SSK"/>
    <property type="match status" value="1"/>
</dbReference>
<dbReference type="RefSeq" id="WP_182687315.1">
    <property type="nucleotide sequence ID" value="NZ_JACHTF010000010.1"/>
</dbReference>
<evidence type="ECO:0000259" key="11">
    <source>
        <dbReference type="Pfam" id="PF03934"/>
    </source>
</evidence>
<dbReference type="PANTHER" id="PTHR38831:SF1">
    <property type="entry name" value="TYPE II SECRETION SYSTEM PROTEIN K-RELATED"/>
    <property type="match status" value="1"/>
</dbReference>
<keyword evidence="5 10" id="KW-0997">Cell inner membrane</keyword>
<dbReference type="SUPFAM" id="SSF158544">
    <property type="entry name" value="GspK insert domain-like"/>
    <property type="match status" value="2"/>
</dbReference>
<evidence type="ECO:0000256" key="10">
    <source>
        <dbReference type="PIRNR" id="PIRNR002786"/>
    </source>
</evidence>
<keyword evidence="8" id="KW-1133">Transmembrane helix</keyword>
<evidence type="ECO:0000313" key="13">
    <source>
        <dbReference type="EMBL" id="MBB1060922.1"/>
    </source>
</evidence>
<evidence type="ECO:0000259" key="12">
    <source>
        <dbReference type="Pfam" id="PF21687"/>
    </source>
</evidence>
<dbReference type="GO" id="GO:0005886">
    <property type="term" value="C:plasma membrane"/>
    <property type="evidence" value="ECO:0007669"/>
    <property type="project" value="UniProtKB-SubCell"/>
</dbReference>
<dbReference type="NCBIfam" id="NF037980">
    <property type="entry name" value="T2SS_GspK"/>
    <property type="match status" value="1"/>
</dbReference>
<reference evidence="13 14" key="1">
    <citation type="submission" date="2020-08" db="EMBL/GenBank/DDBJ databases">
        <authorList>
            <person name="Xu S."/>
            <person name="Li A."/>
        </authorList>
    </citation>
    <scope>NUCLEOTIDE SEQUENCE [LARGE SCALE GENOMIC DNA]</scope>
    <source>
        <strain evidence="13 14">119BY6-57</strain>
    </source>
</reference>
<keyword evidence="14" id="KW-1185">Reference proteome</keyword>
<keyword evidence="3 10" id="KW-0813">Transport</keyword>
<comment type="similarity">
    <text evidence="2 10">Belongs to the GSP K family.</text>
</comment>
<evidence type="ECO:0000256" key="4">
    <source>
        <dbReference type="ARBA" id="ARBA00022475"/>
    </source>
</evidence>
<dbReference type="AlphaFoldDB" id="A0A7W3TM86"/>
<dbReference type="Proteomes" id="UP000523196">
    <property type="component" value="Unassembled WGS sequence"/>
</dbReference>
<feature type="domain" description="T2SS protein K first SAM-like" evidence="12">
    <location>
        <begin position="112"/>
        <end position="220"/>
    </location>
</feature>
<evidence type="ECO:0000313" key="14">
    <source>
        <dbReference type="Proteomes" id="UP000523196"/>
    </source>
</evidence>
<dbReference type="InterPro" id="IPR045584">
    <property type="entry name" value="Pilin-like"/>
</dbReference>
<organism evidence="13 14">
    <name type="scientific">Marilutibacter spongiae</name>
    <dbReference type="NCBI Taxonomy" id="2025720"/>
    <lineage>
        <taxon>Bacteria</taxon>
        <taxon>Pseudomonadati</taxon>
        <taxon>Pseudomonadota</taxon>
        <taxon>Gammaproteobacteria</taxon>
        <taxon>Lysobacterales</taxon>
        <taxon>Lysobacteraceae</taxon>
        <taxon>Marilutibacter</taxon>
    </lineage>
</organism>
<dbReference type="PIRSF" id="PIRSF002786">
    <property type="entry name" value="XcpX"/>
    <property type="match status" value="1"/>
</dbReference>
<dbReference type="Pfam" id="PF21687">
    <property type="entry name" value="T2SSK_1st"/>
    <property type="match status" value="1"/>
</dbReference>
<keyword evidence="9 10" id="KW-0472">Membrane</keyword>
<evidence type="ECO:0000256" key="2">
    <source>
        <dbReference type="ARBA" id="ARBA00007246"/>
    </source>
</evidence>
<dbReference type="PANTHER" id="PTHR38831">
    <property type="entry name" value="TYPE II SECRETION SYSTEM PROTEIN K"/>
    <property type="match status" value="1"/>
</dbReference>
<dbReference type="InterPro" id="IPR049179">
    <property type="entry name" value="T2SSK_SAM-like_2nd"/>
</dbReference>
<proteinExistence type="inferred from homology"/>
<evidence type="ECO:0000256" key="7">
    <source>
        <dbReference type="ARBA" id="ARBA00022927"/>
    </source>
</evidence>
<dbReference type="SUPFAM" id="SSF54523">
    <property type="entry name" value="Pili subunits"/>
    <property type="match status" value="1"/>
</dbReference>
<gene>
    <name evidence="13" type="primary">gspK</name>
    <name evidence="13" type="ORF">H4F98_10080</name>
</gene>
<comment type="subcellular location">
    <subcellularLocation>
        <location evidence="1 10">Cell inner membrane</location>
    </subcellularLocation>
</comment>
<dbReference type="InterPro" id="IPR038072">
    <property type="entry name" value="GspK_central_sf"/>
</dbReference>
<evidence type="ECO:0000256" key="5">
    <source>
        <dbReference type="ARBA" id="ARBA00022519"/>
    </source>
</evidence>
<dbReference type="InterPro" id="IPR005628">
    <property type="entry name" value="GspK"/>
</dbReference>
<sequence length="334" mass="35935">MNRARRTPLPAQRGVALLTVLLLVAVMSVLAMAMLDDVRFATRRARNVQSVTQAQWHALGAEALARQTILRIDAAQPGRTTLAGGWNGRSVPLPIEDGERGMATLRIRDAGNCFNLNSVVEGTVEQWQRRELGARQYFALLHALAFDDAQARQLVDTLVDWIDTDATPSPAGAEDAHYAHREPASRTAAGLLADTSELRAIAGYSASAYARVRPYVCALPGAGLSPLNLNTLGPDDAPLLSMLTLGALDAAQARRAIAGRPAGGWTDAAAFWSQPLLAATAPPNPVLEQVALRTRFFGVRAQVEYGDAQVVLDELLELRAGALLLRARQWDPDP</sequence>
<keyword evidence="4 10" id="KW-1003">Cell membrane</keyword>
<evidence type="ECO:0000256" key="3">
    <source>
        <dbReference type="ARBA" id="ARBA00022448"/>
    </source>
</evidence>
<dbReference type="Gene3D" id="3.30.1300.30">
    <property type="entry name" value="GSPII I/J protein-like"/>
    <property type="match status" value="1"/>
</dbReference>
<dbReference type="EMBL" id="JACHTF010000010">
    <property type="protein sequence ID" value="MBB1060922.1"/>
    <property type="molecule type" value="Genomic_DNA"/>
</dbReference>
<dbReference type="Gene3D" id="1.10.40.60">
    <property type="entry name" value="EpsJ-like"/>
    <property type="match status" value="2"/>
</dbReference>
<dbReference type="InterPro" id="IPR049031">
    <property type="entry name" value="T2SSK_SAM-like_1st"/>
</dbReference>
<evidence type="ECO:0000256" key="8">
    <source>
        <dbReference type="ARBA" id="ARBA00022989"/>
    </source>
</evidence>
<keyword evidence="7" id="KW-0653">Protein transport</keyword>
<protein>
    <recommendedName>
        <fullName evidence="10">Type II secretion system protein K</fullName>
    </recommendedName>
</protein>